<dbReference type="InterPro" id="IPR014195">
    <property type="entry name" value="Spore_III_AG"/>
</dbReference>
<dbReference type="OrthoDB" id="2381602at2"/>
<proteinExistence type="predicted"/>
<dbReference type="Proteomes" id="UP000198660">
    <property type="component" value="Unassembled WGS sequence"/>
</dbReference>
<gene>
    <name evidence="3" type="ORF">SAMN05444972_111113</name>
</gene>
<feature type="transmembrane region" description="Helical" evidence="2">
    <location>
        <begin position="28"/>
        <end position="47"/>
    </location>
</feature>
<evidence type="ECO:0000313" key="3">
    <source>
        <dbReference type="EMBL" id="SFS93251.1"/>
    </source>
</evidence>
<evidence type="ECO:0000313" key="4">
    <source>
        <dbReference type="Proteomes" id="UP000198660"/>
    </source>
</evidence>
<name>A0A1I6TVQ9_9BACL</name>
<dbReference type="NCBIfam" id="TIGR02830">
    <property type="entry name" value="spore_III_AG"/>
    <property type="match status" value="1"/>
</dbReference>
<dbReference type="AlphaFoldDB" id="A0A1I6TVQ9"/>
<protein>
    <submittedName>
        <fullName evidence="3">Stage III sporulation protein AG</fullName>
    </submittedName>
</protein>
<dbReference type="RefSeq" id="WP_091838471.1">
    <property type="nucleotide sequence ID" value="NZ_FPAA01000011.1"/>
</dbReference>
<keyword evidence="2" id="KW-0472">Membrane</keyword>
<organism evidence="3 4">
    <name type="scientific">Marininema halotolerans</name>
    <dbReference type="NCBI Taxonomy" id="1155944"/>
    <lineage>
        <taxon>Bacteria</taxon>
        <taxon>Bacillati</taxon>
        <taxon>Bacillota</taxon>
        <taxon>Bacilli</taxon>
        <taxon>Bacillales</taxon>
        <taxon>Thermoactinomycetaceae</taxon>
        <taxon>Marininema</taxon>
    </lineage>
</organism>
<dbReference type="EMBL" id="FPAA01000011">
    <property type="protein sequence ID" value="SFS93251.1"/>
    <property type="molecule type" value="Genomic_DNA"/>
</dbReference>
<evidence type="ECO:0000256" key="2">
    <source>
        <dbReference type="SAM" id="Phobius"/>
    </source>
</evidence>
<accession>A0A1I6TVQ9</accession>
<evidence type="ECO:0000256" key="1">
    <source>
        <dbReference type="SAM" id="MobiDB-lite"/>
    </source>
</evidence>
<keyword evidence="2" id="KW-0812">Transmembrane</keyword>
<keyword evidence="4" id="KW-1185">Reference proteome</keyword>
<reference evidence="4" key="1">
    <citation type="submission" date="2016-10" db="EMBL/GenBank/DDBJ databases">
        <authorList>
            <person name="Varghese N."/>
            <person name="Submissions S."/>
        </authorList>
    </citation>
    <scope>NUCLEOTIDE SEQUENCE [LARGE SCALE GENOMIC DNA]</scope>
    <source>
        <strain evidence="4">DSM 45789</strain>
    </source>
</reference>
<feature type="region of interest" description="Disordered" evidence="1">
    <location>
        <begin position="119"/>
        <end position="151"/>
    </location>
</feature>
<sequence>MIKRLVDRIEAVLGGGEKGEGRVNTFRWLILIGCVGLGIMIVSSFFADHQQGFPTTGLPTKDKKEEVSSTQWGKNSAEISMKDYESMYESELSDMLANVVGVQEVTVMVNLDSSEEEVYQRDRRSQEQLTKETDTRGGNRQIRQSDQDEKVVLQRKDDGEQVPIVVKKIKPYVRGVLIVAKGAENLQVKAAIIEAVQRVLDVPVHRISVLPKG</sequence>
<keyword evidence="2" id="KW-1133">Transmembrane helix</keyword>